<feature type="domain" description="Bacterial repeat" evidence="1">
    <location>
        <begin position="162"/>
        <end position="228"/>
    </location>
</feature>
<protein>
    <recommendedName>
        <fullName evidence="1">Bacterial repeat domain-containing protein</fullName>
    </recommendedName>
</protein>
<name>X0YA04_9ZZZZ</name>
<gene>
    <name evidence="2" type="ORF">S01H1_70454</name>
</gene>
<dbReference type="AlphaFoldDB" id="X0YA04"/>
<dbReference type="Pfam" id="PF18998">
    <property type="entry name" value="Flg_new_2"/>
    <property type="match status" value="3"/>
</dbReference>
<accession>X0YA04</accession>
<reference evidence="2" key="1">
    <citation type="journal article" date="2014" name="Front. Microbiol.">
        <title>High frequency of phylogenetically diverse reductive dehalogenase-homologous genes in deep subseafloor sedimentary metagenomes.</title>
        <authorList>
            <person name="Kawai M."/>
            <person name="Futagami T."/>
            <person name="Toyoda A."/>
            <person name="Takaki Y."/>
            <person name="Nishi S."/>
            <person name="Hori S."/>
            <person name="Arai W."/>
            <person name="Tsubouchi T."/>
            <person name="Morono Y."/>
            <person name="Uchiyama I."/>
            <person name="Ito T."/>
            <person name="Fujiyama A."/>
            <person name="Inagaki F."/>
            <person name="Takami H."/>
        </authorList>
    </citation>
    <scope>NUCLEOTIDE SEQUENCE</scope>
    <source>
        <strain evidence="2">Expedition CK06-06</strain>
    </source>
</reference>
<evidence type="ECO:0000313" key="2">
    <source>
        <dbReference type="EMBL" id="GAG33691.1"/>
    </source>
</evidence>
<dbReference type="EMBL" id="BARS01046856">
    <property type="protein sequence ID" value="GAG33691.1"/>
    <property type="molecule type" value="Genomic_DNA"/>
</dbReference>
<feature type="domain" description="Bacterial repeat" evidence="1">
    <location>
        <begin position="93"/>
        <end position="158"/>
    </location>
</feature>
<comment type="caution">
    <text evidence="2">The sequence shown here is derived from an EMBL/GenBank/DDBJ whole genome shotgun (WGS) entry which is preliminary data.</text>
</comment>
<feature type="non-terminal residue" evidence="2">
    <location>
        <position position="245"/>
    </location>
</feature>
<proteinExistence type="predicted"/>
<evidence type="ECO:0000259" key="1">
    <source>
        <dbReference type="Pfam" id="PF18998"/>
    </source>
</evidence>
<dbReference type="InterPro" id="IPR044060">
    <property type="entry name" value="Bacterial_rp_domain"/>
</dbReference>
<sequence>TLTMPYADAEITATYADKTWTLTVNNGTGDGSYVVGSVQGITADTAPSGQEFDDWTGDVTGIADVNDPTTTITMPYADAEITATYVDETWTLTVNSGTGDGSYVVATVVDIDADAPASGKQFDEWIGDTAGIASVTTADTTLTMPYADAEITATYEDISGGYTLTVNSGTGDGDYSESMVVDIDADIAPSGMFFDTWTGDTGNISDVNDPSGTLTMPASDQEITATYTWVVSGLVSRFTFDTDAR</sequence>
<feature type="domain" description="Bacterial repeat" evidence="1">
    <location>
        <begin position="22"/>
        <end position="86"/>
    </location>
</feature>
<feature type="non-terminal residue" evidence="2">
    <location>
        <position position="1"/>
    </location>
</feature>
<organism evidence="2">
    <name type="scientific">marine sediment metagenome</name>
    <dbReference type="NCBI Taxonomy" id="412755"/>
    <lineage>
        <taxon>unclassified sequences</taxon>
        <taxon>metagenomes</taxon>
        <taxon>ecological metagenomes</taxon>
    </lineage>
</organism>